<evidence type="ECO:0000313" key="2">
    <source>
        <dbReference type="Proteomes" id="UP001148629"/>
    </source>
</evidence>
<comment type="caution">
    <text evidence="1">The sequence shown here is derived from an EMBL/GenBank/DDBJ whole genome shotgun (WGS) entry which is preliminary data.</text>
</comment>
<name>A0ACC1SHY8_9HYPO</name>
<organism evidence="1 2">
    <name type="scientific">Fusarium decemcellulare</name>
    <dbReference type="NCBI Taxonomy" id="57161"/>
    <lineage>
        <taxon>Eukaryota</taxon>
        <taxon>Fungi</taxon>
        <taxon>Dikarya</taxon>
        <taxon>Ascomycota</taxon>
        <taxon>Pezizomycotina</taxon>
        <taxon>Sordariomycetes</taxon>
        <taxon>Hypocreomycetidae</taxon>
        <taxon>Hypocreales</taxon>
        <taxon>Nectriaceae</taxon>
        <taxon>Fusarium</taxon>
        <taxon>Fusarium decemcellulare species complex</taxon>
    </lineage>
</organism>
<dbReference type="EMBL" id="JANRMS010000429">
    <property type="protein sequence ID" value="KAJ3540018.1"/>
    <property type="molecule type" value="Genomic_DNA"/>
</dbReference>
<sequence>MPESQQSGQRFPAEYVYETSLLKEKHICQWVLAQDGLGFPPTVQQVTEFASKVLVEPEKSGPLGDSWVQRFVQRNPSITIIQGKLDHVSASELLLNRSRNTSCRESRSVPAYPRGAPAMWSRYLLWQLGS</sequence>
<reference evidence="1" key="1">
    <citation type="submission" date="2022-08" db="EMBL/GenBank/DDBJ databases">
        <title>Genome Sequence of Fusarium decemcellulare.</title>
        <authorList>
            <person name="Buettner E."/>
        </authorList>
    </citation>
    <scope>NUCLEOTIDE SEQUENCE</scope>
    <source>
        <strain evidence="1">Babe19</strain>
    </source>
</reference>
<accession>A0ACC1SHY8</accession>
<dbReference type="Proteomes" id="UP001148629">
    <property type="component" value="Unassembled WGS sequence"/>
</dbReference>
<proteinExistence type="predicted"/>
<keyword evidence="2" id="KW-1185">Reference proteome</keyword>
<protein>
    <submittedName>
        <fullName evidence="1">Uncharacterized protein</fullName>
    </submittedName>
</protein>
<gene>
    <name evidence="1" type="ORF">NM208_g5249</name>
</gene>
<evidence type="ECO:0000313" key="1">
    <source>
        <dbReference type="EMBL" id="KAJ3540018.1"/>
    </source>
</evidence>